<evidence type="ECO:0000256" key="2">
    <source>
        <dbReference type="ARBA" id="ARBA00022630"/>
    </source>
</evidence>
<keyword evidence="2" id="KW-0285">Flavoprotein</keyword>
<comment type="caution">
    <text evidence="6">The sequence shown here is derived from an EMBL/GenBank/DDBJ whole genome shotgun (WGS) entry which is preliminary data.</text>
</comment>
<feature type="domain" description="RsdA/BaiN/AoA(So)-like Rossmann fold-like" evidence="4">
    <location>
        <begin position="3"/>
        <end position="402"/>
    </location>
</feature>
<dbReference type="SUPFAM" id="SSF51905">
    <property type="entry name" value="FAD/NAD(P)-binding domain"/>
    <property type="match status" value="1"/>
</dbReference>
<dbReference type="InterPro" id="IPR023166">
    <property type="entry name" value="BaiN-like_dom_sf"/>
</dbReference>
<keyword evidence="7" id="KW-1185">Reference proteome</keyword>
<dbReference type="EMBL" id="AMEP01000095">
    <property type="protein sequence ID" value="EKX99841.1"/>
    <property type="molecule type" value="Genomic_DNA"/>
</dbReference>
<dbReference type="AlphaFoldDB" id="L1N9J1"/>
<dbReference type="PANTHER" id="PTHR42887">
    <property type="entry name" value="OS12G0638800 PROTEIN"/>
    <property type="match status" value="1"/>
</dbReference>
<evidence type="ECO:0000256" key="1">
    <source>
        <dbReference type="ARBA" id="ARBA00001974"/>
    </source>
</evidence>
<dbReference type="STRING" id="1127699.HMPREF9151_01481"/>
<dbReference type="Gene3D" id="1.10.8.260">
    <property type="entry name" value="HI0933 insert domain-like"/>
    <property type="match status" value="1"/>
</dbReference>
<dbReference type="InterPro" id="IPR036188">
    <property type="entry name" value="FAD/NAD-bd_sf"/>
</dbReference>
<dbReference type="SUPFAM" id="SSF160996">
    <property type="entry name" value="HI0933 insert domain-like"/>
    <property type="match status" value="1"/>
</dbReference>
<proteinExistence type="predicted"/>
<dbReference type="InterPro" id="IPR055178">
    <property type="entry name" value="RsdA/BaiN/AoA(So)-like_dom"/>
</dbReference>
<dbReference type="Gene3D" id="3.50.50.60">
    <property type="entry name" value="FAD/NAD(P)-binding domain"/>
    <property type="match status" value="1"/>
</dbReference>
<keyword evidence="3" id="KW-0274">FAD</keyword>
<evidence type="ECO:0000313" key="7">
    <source>
        <dbReference type="Proteomes" id="UP000010433"/>
    </source>
</evidence>
<evidence type="ECO:0000313" key="6">
    <source>
        <dbReference type="EMBL" id="EKX99841.1"/>
    </source>
</evidence>
<name>L1N9J1_9BACT</name>
<dbReference type="InterPro" id="IPR004792">
    <property type="entry name" value="BaiN-like"/>
</dbReference>
<gene>
    <name evidence="6" type="ORF">HMPREF9151_01481</name>
</gene>
<dbReference type="Pfam" id="PF03486">
    <property type="entry name" value="HI0933_like"/>
    <property type="match status" value="1"/>
</dbReference>
<reference evidence="6 7" key="1">
    <citation type="submission" date="2012-05" db="EMBL/GenBank/DDBJ databases">
        <authorList>
            <person name="Weinstock G."/>
            <person name="Sodergren E."/>
            <person name="Lobos E.A."/>
            <person name="Fulton L."/>
            <person name="Fulton R."/>
            <person name="Courtney L."/>
            <person name="Fronick C."/>
            <person name="O'Laughlin M."/>
            <person name="Godfrey J."/>
            <person name="Wilson R.M."/>
            <person name="Miner T."/>
            <person name="Farmer C."/>
            <person name="Delehaunty K."/>
            <person name="Cordes M."/>
            <person name="Minx P."/>
            <person name="Tomlinson C."/>
            <person name="Chen J."/>
            <person name="Wollam A."/>
            <person name="Pepin K.H."/>
            <person name="Bhonagiri V."/>
            <person name="Zhang X."/>
            <person name="Suruliraj S."/>
            <person name="Warren W."/>
            <person name="Mitreva M."/>
            <person name="Mardis E.R."/>
            <person name="Wilson R.K."/>
        </authorList>
    </citation>
    <scope>NUCLEOTIDE SEQUENCE [LARGE SCALE GENOMIC DNA]</scope>
    <source>
        <strain evidence="6 7">F0055</strain>
    </source>
</reference>
<evidence type="ECO:0000259" key="5">
    <source>
        <dbReference type="Pfam" id="PF22780"/>
    </source>
</evidence>
<dbReference type="PANTHER" id="PTHR42887:SF2">
    <property type="entry name" value="OS12G0638800 PROTEIN"/>
    <property type="match status" value="1"/>
</dbReference>
<protein>
    <submittedName>
        <fullName evidence="6">Flavoprotein family protein</fullName>
    </submittedName>
</protein>
<dbReference type="PRINTS" id="PR00411">
    <property type="entry name" value="PNDRDTASEI"/>
</dbReference>
<evidence type="ECO:0000259" key="4">
    <source>
        <dbReference type="Pfam" id="PF03486"/>
    </source>
</evidence>
<dbReference type="Gene3D" id="2.40.30.10">
    <property type="entry name" value="Translation factors"/>
    <property type="match status" value="1"/>
</dbReference>
<dbReference type="RefSeq" id="WP_009162791.1">
    <property type="nucleotide sequence ID" value="NZ_KB291002.1"/>
</dbReference>
<dbReference type="HOGENOM" id="CLU_025174_0_1_10"/>
<accession>L1N9J1</accession>
<dbReference type="OrthoDB" id="9773233at2"/>
<organism evidence="6 7">
    <name type="scientific">Hoylesella saccharolytica F0055</name>
    <dbReference type="NCBI Taxonomy" id="1127699"/>
    <lineage>
        <taxon>Bacteria</taxon>
        <taxon>Pseudomonadati</taxon>
        <taxon>Bacteroidota</taxon>
        <taxon>Bacteroidia</taxon>
        <taxon>Bacteroidales</taxon>
        <taxon>Prevotellaceae</taxon>
        <taxon>Hoylesella</taxon>
    </lineage>
</organism>
<dbReference type="InterPro" id="IPR057661">
    <property type="entry name" value="RsdA/BaiN/AoA(So)_Rossmann"/>
</dbReference>
<dbReference type="PATRIC" id="fig|1127699.3.peg.1364"/>
<dbReference type="NCBIfam" id="TIGR00275">
    <property type="entry name" value="aminoacetone oxidase family FAD-binding enzyme"/>
    <property type="match status" value="1"/>
</dbReference>
<evidence type="ECO:0000256" key="3">
    <source>
        <dbReference type="ARBA" id="ARBA00022827"/>
    </source>
</evidence>
<dbReference type="Pfam" id="PF22780">
    <property type="entry name" value="HI0933_like_1st"/>
    <property type="match status" value="1"/>
</dbReference>
<sequence length="404" mass="44488">MLDIAVIGGGAAGFFAAIAAKEKYKDATVTILEKSTKVLAKVEITGGGRCNLTNSFSEIKDLRQAYPRGDKLMKRLFKVFDNEDTYRWFTAHGVPLTIQEDECIFPQSQNAHSVVDCLMQTARRLGVNILTNYGVSTLQPLLNGDIRLLFTTQETRVFNRVIVATGGSPRIEGLKYLADIGHEIVSPVPSLFTFNIADKRLKELMGTVVESVTATIPGTKLRADGALLVTHWGVSGPAILKLSSYAARYIAEQGYQFSLSVNWIGESNATLIEQQLHQLIMSNSRKQVSSIHPYSLSTRMWQYLLNRTVVEHDKKWGELSKKALHKLIETLTNDTYTVTGKGTFRDEFVTCGGVSLASINPHTLESKTCPHLHFAGEVLDIDAITGGFNLQAAWTTGYVAGTNL</sequence>
<dbReference type="PRINTS" id="PR00368">
    <property type="entry name" value="FADPNR"/>
</dbReference>
<dbReference type="Proteomes" id="UP000010433">
    <property type="component" value="Unassembled WGS sequence"/>
</dbReference>
<feature type="domain" description="RsdA/BaiN/AoA(So)-like insert" evidence="5">
    <location>
        <begin position="188"/>
        <end position="349"/>
    </location>
</feature>
<comment type="cofactor">
    <cofactor evidence="1">
        <name>FAD</name>
        <dbReference type="ChEBI" id="CHEBI:57692"/>
    </cofactor>
</comment>